<feature type="transmembrane region" description="Helical" evidence="5">
    <location>
        <begin position="129"/>
        <end position="151"/>
    </location>
</feature>
<evidence type="ECO:0000256" key="2">
    <source>
        <dbReference type="ARBA" id="ARBA00022692"/>
    </source>
</evidence>
<feature type="transmembrane region" description="Helical" evidence="5">
    <location>
        <begin position="384"/>
        <end position="406"/>
    </location>
</feature>
<feature type="transmembrane region" description="Helical" evidence="5">
    <location>
        <begin position="452"/>
        <end position="469"/>
    </location>
</feature>
<name>A0AAN8A111_9PEZI</name>
<dbReference type="Proteomes" id="UP001310594">
    <property type="component" value="Unassembled WGS sequence"/>
</dbReference>
<feature type="transmembrane region" description="Helical" evidence="5">
    <location>
        <begin position="163"/>
        <end position="183"/>
    </location>
</feature>
<dbReference type="InterPro" id="IPR020846">
    <property type="entry name" value="MFS_dom"/>
</dbReference>
<feature type="transmembrane region" description="Helical" evidence="5">
    <location>
        <begin position="266"/>
        <end position="288"/>
    </location>
</feature>
<accession>A0AAN8A111</accession>
<dbReference type="GO" id="GO:0005886">
    <property type="term" value="C:plasma membrane"/>
    <property type="evidence" value="ECO:0007669"/>
    <property type="project" value="TreeGrafter"/>
</dbReference>
<feature type="transmembrane region" description="Helical" evidence="5">
    <location>
        <begin position="353"/>
        <end position="372"/>
    </location>
</feature>
<protein>
    <recommendedName>
        <fullName evidence="6">Major facilitator superfamily (MFS) profile domain-containing protein</fullName>
    </recommendedName>
</protein>
<dbReference type="PROSITE" id="PS50850">
    <property type="entry name" value="MFS"/>
    <property type="match status" value="1"/>
</dbReference>
<dbReference type="EMBL" id="JAVRQU010000008">
    <property type="protein sequence ID" value="KAK5699467.1"/>
    <property type="molecule type" value="Genomic_DNA"/>
</dbReference>
<dbReference type="SUPFAM" id="SSF103473">
    <property type="entry name" value="MFS general substrate transporter"/>
    <property type="match status" value="1"/>
</dbReference>
<dbReference type="InterPro" id="IPR011701">
    <property type="entry name" value="MFS"/>
</dbReference>
<reference evidence="7" key="1">
    <citation type="submission" date="2023-08" db="EMBL/GenBank/DDBJ databases">
        <title>Black Yeasts Isolated from many extreme environments.</title>
        <authorList>
            <person name="Coleine C."/>
            <person name="Stajich J.E."/>
            <person name="Selbmann L."/>
        </authorList>
    </citation>
    <scope>NUCLEOTIDE SEQUENCE</scope>
    <source>
        <strain evidence="7">CCFEE 5810</strain>
    </source>
</reference>
<comment type="caution">
    <text evidence="7">The sequence shown here is derived from an EMBL/GenBank/DDBJ whole genome shotgun (WGS) entry which is preliminary data.</text>
</comment>
<dbReference type="GO" id="GO:0022857">
    <property type="term" value="F:transmembrane transporter activity"/>
    <property type="evidence" value="ECO:0007669"/>
    <property type="project" value="InterPro"/>
</dbReference>
<feature type="transmembrane region" description="Helical" evidence="5">
    <location>
        <begin position="189"/>
        <end position="208"/>
    </location>
</feature>
<dbReference type="Pfam" id="PF07690">
    <property type="entry name" value="MFS_1"/>
    <property type="match status" value="1"/>
</dbReference>
<dbReference type="AlphaFoldDB" id="A0AAN8A111"/>
<keyword evidence="2 5" id="KW-0812">Transmembrane</keyword>
<evidence type="ECO:0000256" key="4">
    <source>
        <dbReference type="ARBA" id="ARBA00023136"/>
    </source>
</evidence>
<evidence type="ECO:0000256" key="3">
    <source>
        <dbReference type="ARBA" id="ARBA00022989"/>
    </source>
</evidence>
<evidence type="ECO:0000259" key="6">
    <source>
        <dbReference type="PROSITE" id="PS50850"/>
    </source>
</evidence>
<sequence>MGQTWAPWRKHLTFATACYCAYRFGCNLLTVLTATLAALSVVFLSNYITVSISPILGLVAAKFQASITEAGWLITVNLLFLGLGNLFWIPLSEKIGKRPVLVITSGLFFVSTVWAALAKSYGSLLGARIVQGFAASVSEGIGPVIVGDLYFLHERGLWIGLNLLLFTVGTSLGSIFSGLIATADADPKWIWWHQAILTGSLFLTMLLFHAETNFSRPLENESGEGLPASQLAGIRASVKSSWLSSLSFTSWYNRELSIWRLLWQPFLTLQFPAVWYCILSYGVCLGWTSFQITAQGALFPTIYGFSPLAVGNISCSYLVASVLGCFAGGPFTDWTVDFITKRRGGYFVPEFRLWCMIPPAVMAPIGLMLWGAGLQNHLPSMVPIVGAAITYAILCSVPGITMTYVVDCYRPVSKETMTIITAAKNTFAFGLSFAVFPWIARDGLIKVSGYQVLIECVILLLTIPMYFYGSRLRVWTDRFMI</sequence>
<dbReference type="Gene3D" id="1.20.1250.20">
    <property type="entry name" value="MFS general substrate transporter like domains"/>
    <property type="match status" value="1"/>
</dbReference>
<evidence type="ECO:0000313" key="7">
    <source>
        <dbReference type="EMBL" id="KAK5699467.1"/>
    </source>
</evidence>
<feature type="transmembrane region" description="Helical" evidence="5">
    <location>
        <begin position="308"/>
        <end position="332"/>
    </location>
</feature>
<evidence type="ECO:0000256" key="1">
    <source>
        <dbReference type="ARBA" id="ARBA00004141"/>
    </source>
</evidence>
<feature type="domain" description="Major facilitator superfamily (MFS) profile" evidence="6">
    <location>
        <begin position="34"/>
        <end position="481"/>
    </location>
</feature>
<feature type="transmembrane region" description="Helical" evidence="5">
    <location>
        <begin position="28"/>
        <end position="50"/>
    </location>
</feature>
<keyword evidence="4 5" id="KW-0472">Membrane</keyword>
<organism evidence="7 8">
    <name type="scientific">Elasticomyces elasticus</name>
    <dbReference type="NCBI Taxonomy" id="574655"/>
    <lineage>
        <taxon>Eukaryota</taxon>
        <taxon>Fungi</taxon>
        <taxon>Dikarya</taxon>
        <taxon>Ascomycota</taxon>
        <taxon>Pezizomycotina</taxon>
        <taxon>Dothideomycetes</taxon>
        <taxon>Dothideomycetidae</taxon>
        <taxon>Mycosphaerellales</taxon>
        <taxon>Teratosphaeriaceae</taxon>
        <taxon>Elasticomyces</taxon>
    </lineage>
</organism>
<dbReference type="PANTHER" id="PTHR23502">
    <property type="entry name" value="MAJOR FACILITATOR SUPERFAMILY"/>
    <property type="match status" value="1"/>
</dbReference>
<keyword evidence="3 5" id="KW-1133">Transmembrane helix</keyword>
<comment type="subcellular location">
    <subcellularLocation>
        <location evidence="1">Membrane</location>
        <topology evidence="1">Multi-pass membrane protein</topology>
    </subcellularLocation>
</comment>
<evidence type="ECO:0000256" key="5">
    <source>
        <dbReference type="SAM" id="Phobius"/>
    </source>
</evidence>
<feature type="transmembrane region" description="Helical" evidence="5">
    <location>
        <begin position="418"/>
        <end position="440"/>
    </location>
</feature>
<feature type="transmembrane region" description="Helical" evidence="5">
    <location>
        <begin position="100"/>
        <end position="117"/>
    </location>
</feature>
<gene>
    <name evidence="7" type="ORF">LTR97_005595</name>
</gene>
<dbReference type="PANTHER" id="PTHR23502:SF34">
    <property type="entry name" value="PROTEIN HOL1"/>
    <property type="match status" value="1"/>
</dbReference>
<feature type="transmembrane region" description="Helical" evidence="5">
    <location>
        <begin position="70"/>
        <end position="88"/>
    </location>
</feature>
<evidence type="ECO:0000313" key="8">
    <source>
        <dbReference type="Proteomes" id="UP001310594"/>
    </source>
</evidence>
<proteinExistence type="predicted"/>
<dbReference type="InterPro" id="IPR036259">
    <property type="entry name" value="MFS_trans_sf"/>
</dbReference>